<evidence type="ECO:0000313" key="2">
    <source>
        <dbReference type="EMBL" id="TYQ06009.1"/>
    </source>
</evidence>
<gene>
    <name evidence="2" type="ORF">FNL38_102138</name>
</gene>
<comment type="caution">
    <text evidence="2">The sequence shown here is derived from an EMBL/GenBank/DDBJ whole genome shotgun (WGS) entry which is preliminary data.</text>
</comment>
<keyword evidence="1" id="KW-0732">Signal</keyword>
<accession>A0A652YSB2</accession>
<evidence type="ECO:0008006" key="3">
    <source>
        <dbReference type="Google" id="ProtNLM"/>
    </source>
</evidence>
<dbReference type="AlphaFoldDB" id="A0A652YSB2"/>
<reference evidence="2" key="1">
    <citation type="submission" date="2019-07" db="EMBL/GenBank/DDBJ databases">
        <title>Genomic Encyclopedia of Type Strains, Phase IV (KMG-IV): sequencing the most valuable type-strain genomes for metagenomic binning, comparative biology and taxonomic classification.</title>
        <authorList>
            <person name="Goeker M."/>
        </authorList>
    </citation>
    <scope>NUCLEOTIDE SEQUENCE</scope>
    <source>
        <strain evidence="2">DSM 44596</strain>
    </source>
</reference>
<name>A0A652YSB2_NOCGL</name>
<feature type="signal peptide" evidence="1">
    <location>
        <begin position="1"/>
        <end position="26"/>
    </location>
</feature>
<protein>
    <recommendedName>
        <fullName evidence="3">DUF3558 domain-containing protein</fullName>
    </recommendedName>
</protein>
<proteinExistence type="predicted"/>
<feature type="chain" id="PRO_5039253483" description="DUF3558 domain-containing protein" evidence="1">
    <location>
        <begin position="27"/>
        <end position="184"/>
    </location>
</feature>
<dbReference type="PROSITE" id="PS51257">
    <property type="entry name" value="PROKAR_LIPOPROTEIN"/>
    <property type="match status" value="1"/>
</dbReference>
<dbReference type="EMBL" id="VNIQ01000002">
    <property type="protein sequence ID" value="TYQ06009.1"/>
    <property type="molecule type" value="Genomic_DNA"/>
</dbReference>
<evidence type="ECO:0000256" key="1">
    <source>
        <dbReference type="SAM" id="SignalP"/>
    </source>
</evidence>
<organism evidence="2">
    <name type="scientific">Nocardia globerula</name>
    <dbReference type="NCBI Taxonomy" id="1818"/>
    <lineage>
        <taxon>Bacteria</taxon>
        <taxon>Bacillati</taxon>
        <taxon>Actinomycetota</taxon>
        <taxon>Actinomycetes</taxon>
        <taxon>Mycobacteriales</taxon>
        <taxon>Nocardiaceae</taxon>
        <taxon>Nocardia</taxon>
    </lineage>
</organism>
<sequence>MGDKLVGYIGVLAAVLVTTACSSTVAGTPQAASGAKVAVSTSAPSGKSTTTETAPTTVKPTASLAPAFSGSVKCSTLMPAVRDIVEPYGAPNDMPNGCIWMDGGRSIAITSFTMTNSQSTRDTMAKSGYDLQDPRLRSLGAVAKGGLTITVLSPEHMTMVMYSPDLAETAALDAAIRVVELVEN</sequence>